<organism evidence="1 2">
    <name type="scientific">Enteractinococcus coprophilus</name>
    <dbReference type="NCBI Taxonomy" id="1027633"/>
    <lineage>
        <taxon>Bacteria</taxon>
        <taxon>Bacillati</taxon>
        <taxon>Actinomycetota</taxon>
        <taxon>Actinomycetes</taxon>
        <taxon>Micrococcales</taxon>
        <taxon>Micrococcaceae</taxon>
    </lineage>
</organism>
<proteinExistence type="predicted"/>
<gene>
    <name evidence="1" type="ORF">FB556_0340</name>
</gene>
<comment type="caution">
    <text evidence="1">The sequence shown here is derived from an EMBL/GenBank/DDBJ whole genome shotgun (WGS) entry which is preliminary data.</text>
</comment>
<dbReference type="RefSeq" id="WP_141864155.1">
    <property type="nucleotide sequence ID" value="NZ_BAABAN010000017.1"/>
</dbReference>
<dbReference type="Proteomes" id="UP000319746">
    <property type="component" value="Unassembled WGS sequence"/>
</dbReference>
<dbReference type="AlphaFoldDB" id="A0A543AMS3"/>
<evidence type="ECO:0000313" key="1">
    <source>
        <dbReference type="EMBL" id="TQL73891.1"/>
    </source>
</evidence>
<sequence length="502" mass="53561">MSGKVTGGPSHWRANLDELTLGATQLREATEQTMRLAGDAMVAGGLLSGVTIMTPQGPLIAANTIELSTSLLGMRAQVEVLAQGVNYAVAAYLETEAQITNLMTLTMTPTAVVLSLFGVTSDLNVPNEMYELAIRGTTSSVWALVEMAVNTGNQVVPGSKLALGHAIGWTFGLNKSIWDVPPTQRTYEMLAHTLQQFGLTQLAPYDINNVTSAPGLDGWQDRDTLDVYGSTKAMQLLKDYAYEPDTVTIAKLTQADGSEAYALLYAGTTPLGEDAGPLGLLHQENAFGATGVVESIAADSVHIEEATMQMLEQAGVPAGATIIPMGYSQGGTHAMNVGMSDKMKAKYSIPDVLTVAAPTGHRRTDDLSTNFVHIEHEHDKVPALTGASNEGRINRTTIEVEGYPEYEVEAGVFGPEHNFEVIDHQLAEALADPGVAKAAAIPLENLESKMGGAVAVQQFQLERQQATPTRHPLVPSGRAAAELKNIVSVRPLQEWMTTVQTK</sequence>
<accession>A0A543AMS3</accession>
<dbReference type="EMBL" id="VFOU01000001">
    <property type="protein sequence ID" value="TQL73891.1"/>
    <property type="molecule type" value="Genomic_DNA"/>
</dbReference>
<protein>
    <submittedName>
        <fullName evidence="1">Uncharacterized protein</fullName>
    </submittedName>
</protein>
<keyword evidence="2" id="KW-1185">Reference proteome</keyword>
<evidence type="ECO:0000313" key="2">
    <source>
        <dbReference type="Proteomes" id="UP000319746"/>
    </source>
</evidence>
<reference evidence="1 2" key="1">
    <citation type="submission" date="2019-06" db="EMBL/GenBank/DDBJ databases">
        <title>Sequencing the genomes of 1000 actinobacteria strains.</title>
        <authorList>
            <person name="Klenk H.-P."/>
        </authorList>
    </citation>
    <scope>NUCLEOTIDE SEQUENCE [LARGE SCALE GENOMIC DNA]</scope>
    <source>
        <strain evidence="1 2">DSM 24083</strain>
    </source>
</reference>
<dbReference type="OrthoDB" id="5095936at2"/>
<name>A0A543AMS3_9MICC</name>